<dbReference type="Pfam" id="PF02771">
    <property type="entry name" value="Acyl-CoA_dh_N"/>
    <property type="match status" value="1"/>
</dbReference>
<dbReference type="SUPFAM" id="SSF47203">
    <property type="entry name" value="Acyl-CoA dehydrogenase C-terminal domain-like"/>
    <property type="match status" value="1"/>
</dbReference>
<dbReference type="AlphaFoldDB" id="A0A3B0SVN1"/>
<dbReference type="InterPro" id="IPR009075">
    <property type="entry name" value="AcylCo_DH/oxidase_C"/>
</dbReference>
<dbReference type="InterPro" id="IPR013786">
    <property type="entry name" value="AcylCoA_DH/ox_N"/>
</dbReference>
<dbReference type="GO" id="GO:0050660">
    <property type="term" value="F:flavin adenine dinucleotide binding"/>
    <property type="evidence" value="ECO:0007669"/>
    <property type="project" value="InterPro"/>
</dbReference>
<dbReference type="InterPro" id="IPR009100">
    <property type="entry name" value="AcylCoA_DH/oxidase_NM_dom_sf"/>
</dbReference>
<accession>A0A3B0SVN1</accession>
<evidence type="ECO:0000256" key="2">
    <source>
        <dbReference type="ARBA" id="ARBA00009347"/>
    </source>
</evidence>
<dbReference type="GO" id="GO:0003995">
    <property type="term" value="F:acyl-CoA dehydrogenase activity"/>
    <property type="evidence" value="ECO:0007669"/>
    <property type="project" value="TreeGrafter"/>
</dbReference>
<dbReference type="Pfam" id="PF00441">
    <property type="entry name" value="Acyl-CoA_dh_1"/>
    <property type="match status" value="1"/>
</dbReference>
<comment type="cofactor">
    <cofactor evidence="1">
        <name>FAD</name>
        <dbReference type="ChEBI" id="CHEBI:57692"/>
    </cofactor>
</comment>
<evidence type="ECO:0000259" key="7">
    <source>
        <dbReference type="Pfam" id="PF02770"/>
    </source>
</evidence>
<organism evidence="9">
    <name type="scientific">hydrothermal vent metagenome</name>
    <dbReference type="NCBI Taxonomy" id="652676"/>
    <lineage>
        <taxon>unclassified sequences</taxon>
        <taxon>metagenomes</taxon>
        <taxon>ecological metagenomes</taxon>
    </lineage>
</organism>
<evidence type="ECO:0000256" key="5">
    <source>
        <dbReference type="ARBA" id="ARBA00023002"/>
    </source>
</evidence>
<protein>
    <submittedName>
        <fullName evidence="9">Butyryl-CoA dehydrogenase</fullName>
        <ecNumber evidence="9">1.3.99.2</ecNumber>
    </submittedName>
</protein>
<name>A0A3B0SVN1_9ZZZZ</name>
<dbReference type="Gene3D" id="1.10.540.10">
    <property type="entry name" value="Acyl-CoA dehydrogenase/oxidase, N-terminal domain"/>
    <property type="match status" value="1"/>
</dbReference>
<dbReference type="EMBL" id="UOEK01000348">
    <property type="protein sequence ID" value="VAW06372.1"/>
    <property type="molecule type" value="Genomic_DNA"/>
</dbReference>
<dbReference type="PANTHER" id="PTHR43884:SF20">
    <property type="entry name" value="ACYL-COA DEHYDROGENASE FADE28"/>
    <property type="match status" value="1"/>
</dbReference>
<feature type="domain" description="Acyl-CoA dehydrogenase/oxidase N-terminal" evidence="8">
    <location>
        <begin position="6"/>
        <end position="118"/>
    </location>
</feature>
<dbReference type="PANTHER" id="PTHR43884">
    <property type="entry name" value="ACYL-COA DEHYDROGENASE"/>
    <property type="match status" value="1"/>
</dbReference>
<sequence length="374" mass="40479">MDFGISDEQSMLRDMAREYLANRLTSEVVRSLMESERAHDEALWVEMAEMGWHAMAIPEEYGGAGFTIQELGIILEEMGRRVTPGPFFSTVVLGANALLLGGTEDQKHRLLPAVAAGDHRLAFALIDTGGQWSLDDVSTTARIEGSVVTLEGEKSFVIDGHTADTLIVAARDGDDNVDFWLVPRTADGVSARRVETLDMTRKQADVTFEGVTITIDDRLGGAGSGATLLGPLYDIAGVGLAYESVGGGQACLEMAVEYAKERKQFGRAIGSFQAVKHKCADMLVQVESAKSAAYAAGWAAVNDPDEFLIAAPLAKSFCSDAYFFCAAENIQVHGGIGFTWEHDAHLFFKRAKTNQLMFGDGTLWRAKLADRLGI</sequence>
<dbReference type="InterPro" id="IPR036250">
    <property type="entry name" value="AcylCo_DH-like_C"/>
</dbReference>
<dbReference type="SUPFAM" id="SSF56645">
    <property type="entry name" value="Acyl-CoA dehydrogenase NM domain-like"/>
    <property type="match status" value="1"/>
</dbReference>
<dbReference type="Gene3D" id="2.40.110.10">
    <property type="entry name" value="Butyryl-CoA Dehydrogenase, subunit A, domain 2"/>
    <property type="match status" value="1"/>
</dbReference>
<reference evidence="9" key="1">
    <citation type="submission" date="2018-06" db="EMBL/GenBank/DDBJ databases">
        <authorList>
            <person name="Zhirakovskaya E."/>
        </authorList>
    </citation>
    <scope>NUCLEOTIDE SEQUENCE</scope>
</reference>
<dbReference type="Gene3D" id="1.20.140.10">
    <property type="entry name" value="Butyryl-CoA Dehydrogenase, subunit A, domain 3"/>
    <property type="match status" value="1"/>
</dbReference>
<feature type="domain" description="Acyl-CoA oxidase/dehydrogenase middle" evidence="7">
    <location>
        <begin position="126"/>
        <end position="210"/>
    </location>
</feature>
<gene>
    <name evidence="9" type="ORF">MNBD_ACTINO02-2116</name>
</gene>
<dbReference type="InterPro" id="IPR006091">
    <property type="entry name" value="Acyl-CoA_Oxase/DH_mid-dom"/>
</dbReference>
<dbReference type="Pfam" id="PF02770">
    <property type="entry name" value="Acyl-CoA_dh_M"/>
    <property type="match status" value="1"/>
</dbReference>
<dbReference type="CDD" id="cd00567">
    <property type="entry name" value="ACAD"/>
    <property type="match status" value="1"/>
</dbReference>
<proteinExistence type="inferred from homology"/>
<evidence type="ECO:0000256" key="3">
    <source>
        <dbReference type="ARBA" id="ARBA00022630"/>
    </source>
</evidence>
<keyword evidence="4" id="KW-0274">FAD</keyword>
<evidence type="ECO:0000259" key="8">
    <source>
        <dbReference type="Pfam" id="PF02771"/>
    </source>
</evidence>
<evidence type="ECO:0000259" key="6">
    <source>
        <dbReference type="Pfam" id="PF00441"/>
    </source>
</evidence>
<feature type="domain" description="Acyl-CoA dehydrogenase/oxidase C-terminal" evidence="6">
    <location>
        <begin position="239"/>
        <end position="372"/>
    </location>
</feature>
<evidence type="ECO:0000256" key="4">
    <source>
        <dbReference type="ARBA" id="ARBA00022827"/>
    </source>
</evidence>
<evidence type="ECO:0000256" key="1">
    <source>
        <dbReference type="ARBA" id="ARBA00001974"/>
    </source>
</evidence>
<dbReference type="InterPro" id="IPR037069">
    <property type="entry name" value="AcylCoA_DH/ox_N_sf"/>
</dbReference>
<evidence type="ECO:0000313" key="9">
    <source>
        <dbReference type="EMBL" id="VAW06372.1"/>
    </source>
</evidence>
<keyword evidence="5 9" id="KW-0560">Oxidoreductase</keyword>
<dbReference type="InterPro" id="IPR046373">
    <property type="entry name" value="Acyl-CoA_Oxase/DH_mid-dom_sf"/>
</dbReference>
<dbReference type="EC" id="1.3.99.2" evidence="9"/>
<keyword evidence="3" id="KW-0285">Flavoprotein</keyword>
<comment type="similarity">
    <text evidence="2">Belongs to the acyl-CoA dehydrogenase family.</text>
</comment>